<keyword evidence="1" id="KW-0472">Membrane</keyword>
<feature type="transmembrane region" description="Helical" evidence="1">
    <location>
        <begin position="105"/>
        <end position="132"/>
    </location>
</feature>
<dbReference type="RefSeq" id="WP_198733422.1">
    <property type="nucleotide sequence ID" value="NZ_JAEINH010000005.1"/>
</dbReference>
<dbReference type="EMBL" id="JAEINH010000005">
    <property type="protein sequence ID" value="MBI9114855.1"/>
    <property type="molecule type" value="Genomic_DNA"/>
</dbReference>
<sequence>MKDTRTTVKLIGTLLVAAGLALVLAGGTTWIMVRSQLVAENITVAEDAAMFGGKQVNGPLDAYYQADIINHHSLDMAGGKTYAELDREDPVRATVMNGSFLRSSLFTSVIAFGVAAFAAGMGILFALTGLALRKIAPSIGAPTVPADTTPSRAARATA</sequence>
<dbReference type="AlphaFoldDB" id="A0A934IBQ2"/>
<dbReference type="Proteomes" id="UP000602087">
    <property type="component" value="Unassembled WGS sequence"/>
</dbReference>
<accession>A0A934IBQ2</accession>
<keyword evidence="1" id="KW-1133">Transmembrane helix</keyword>
<name>A0A934IBQ2_9MICO</name>
<comment type="caution">
    <text evidence="2">The sequence shown here is derived from an EMBL/GenBank/DDBJ whole genome shotgun (WGS) entry which is preliminary data.</text>
</comment>
<organism evidence="2 3">
    <name type="scientific">Sanguibacter suaedae</name>
    <dbReference type="NCBI Taxonomy" id="2795737"/>
    <lineage>
        <taxon>Bacteria</taxon>
        <taxon>Bacillati</taxon>
        <taxon>Actinomycetota</taxon>
        <taxon>Actinomycetes</taxon>
        <taxon>Micrococcales</taxon>
        <taxon>Sanguibacteraceae</taxon>
        <taxon>Sanguibacter</taxon>
    </lineage>
</organism>
<evidence type="ECO:0000313" key="3">
    <source>
        <dbReference type="Proteomes" id="UP000602087"/>
    </source>
</evidence>
<keyword evidence="1" id="KW-0812">Transmembrane</keyword>
<proteinExistence type="predicted"/>
<protein>
    <submittedName>
        <fullName evidence="2">Aromatic ring-opening dioxygenase LigA</fullName>
    </submittedName>
</protein>
<dbReference type="GO" id="GO:0051213">
    <property type="term" value="F:dioxygenase activity"/>
    <property type="evidence" value="ECO:0007669"/>
    <property type="project" value="UniProtKB-KW"/>
</dbReference>
<reference evidence="2" key="1">
    <citation type="submission" date="2020-12" db="EMBL/GenBank/DDBJ databases">
        <title>Sanguibacter suaedae sp. nov., isolated from Suaeda aralocaspica.</title>
        <authorList>
            <person name="Ma Q."/>
        </authorList>
    </citation>
    <scope>NUCLEOTIDE SEQUENCE</scope>
    <source>
        <strain evidence="2">YZGR15</strain>
    </source>
</reference>
<keyword evidence="3" id="KW-1185">Reference proteome</keyword>
<keyword evidence="2" id="KW-0560">Oxidoreductase</keyword>
<evidence type="ECO:0000313" key="2">
    <source>
        <dbReference type="EMBL" id="MBI9114855.1"/>
    </source>
</evidence>
<keyword evidence="2" id="KW-0223">Dioxygenase</keyword>
<gene>
    <name evidence="2" type="ORF">JAV76_07500</name>
</gene>
<evidence type="ECO:0000256" key="1">
    <source>
        <dbReference type="SAM" id="Phobius"/>
    </source>
</evidence>